<keyword evidence="2" id="KW-1185">Reference proteome</keyword>
<dbReference type="Gene3D" id="3.40.50.1110">
    <property type="entry name" value="SGNH hydrolase"/>
    <property type="match status" value="1"/>
</dbReference>
<gene>
    <name evidence="1" type="ORF">FVP74_04510</name>
</gene>
<accession>A0A5C8I883</accession>
<dbReference type="EMBL" id="VRSX01000001">
    <property type="protein sequence ID" value="TXK15651.1"/>
    <property type="molecule type" value="Genomic_DNA"/>
</dbReference>
<dbReference type="RefSeq" id="WP_147050213.1">
    <property type="nucleotide sequence ID" value="NZ_BKAH01000005.1"/>
</dbReference>
<sequence length="543" mass="56909">MPPAPDPSPPPVDLGEQVEDAIEELEAEVRELDRTPGAFQPQEVPFVPGDAAAPQTVQCYGDSILGGVCGSNAGTPLNSALPGWTTVDRSLGGHWSTSIAVNAGAYRMQLVDPVTIAASGDTALPTPFLFEVPADAMGGVTMRVSIAGVEGVLVHRVDLGISWRFTRAAPGDPIAVAPGTPIVSLGAMMPGASTIIWAGTNNLTATAQILADVDAMVQLHRSISDQPFWVASITPAWGNATSVYGVARTALNAQLEQRYGDHYMPVDEYIANGALTDAGIMPTSSDRSWIRSGLNPPSFHSAADWVHFNRAGQDAIARFAARFVQGGTTRAQQRALFAAEAAFQVDVHGATITVRGWAFDRSDLYDRIPVGITVDDQWMLATFADGPSPELAGFGVPGGHGFRWSKTLADGRTYKICIVGVGIGAGANAYPPCVTVALPTLLPQGDMSLIDAGGGTMAIVGWGFDHADLYASIPVGIIIDGRWHAGLTASLPSAYLRPYGVPGNHAFFQGAQVGRGTHSVCAVGVSTVTNRNSILKCDSITLK</sequence>
<dbReference type="InterPro" id="IPR036514">
    <property type="entry name" value="SGNH_hydro_sf"/>
</dbReference>
<dbReference type="SUPFAM" id="SSF52266">
    <property type="entry name" value="SGNH hydrolase"/>
    <property type="match status" value="1"/>
</dbReference>
<dbReference type="OrthoDB" id="5113312at2"/>
<dbReference type="Proteomes" id="UP000321949">
    <property type="component" value="Unassembled WGS sequence"/>
</dbReference>
<evidence type="ECO:0000313" key="2">
    <source>
        <dbReference type="Proteomes" id="UP000321949"/>
    </source>
</evidence>
<organism evidence="1 2">
    <name type="scientific">Microbacterium saccharophilum</name>
    <dbReference type="NCBI Taxonomy" id="1213358"/>
    <lineage>
        <taxon>Bacteria</taxon>
        <taxon>Bacillati</taxon>
        <taxon>Actinomycetota</taxon>
        <taxon>Actinomycetes</taxon>
        <taxon>Micrococcales</taxon>
        <taxon>Microbacteriaceae</taxon>
        <taxon>Microbacterium</taxon>
    </lineage>
</organism>
<name>A0A5C8I883_9MICO</name>
<protein>
    <submittedName>
        <fullName evidence="1">Uncharacterized protein</fullName>
    </submittedName>
</protein>
<comment type="caution">
    <text evidence="1">The sequence shown here is derived from an EMBL/GenBank/DDBJ whole genome shotgun (WGS) entry which is preliminary data.</text>
</comment>
<reference evidence="1 2" key="1">
    <citation type="submission" date="2019-08" db="EMBL/GenBank/DDBJ databases">
        <authorList>
            <person name="Dong K."/>
        </authorList>
    </citation>
    <scope>NUCLEOTIDE SEQUENCE [LARGE SCALE GENOMIC DNA]</scope>
    <source>
        <strain evidence="1 2">K-1</strain>
    </source>
</reference>
<dbReference type="AlphaFoldDB" id="A0A5C8I883"/>
<proteinExistence type="predicted"/>
<evidence type="ECO:0000313" key="1">
    <source>
        <dbReference type="EMBL" id="TXK15651.1"/>
    </source>
</evidence>